<dbReference type="PANTHER" id="PTHR46623">
    <property type="entry name" value="CARBOXYMETHYLENEBUTENOLIDASE-RELATED"/>
    <property type="match status" value="1"/>
</dbReference>
<dbReference type="EMBL" id="JACHML010000001">
    <property type="protein sequence ID" value="MBB6391558.1"/>
    <property type="molecule type" value="Genomic_DNA"/>
</dbReference>
<dbReference type="InterPro" id="IPR002925">
    <property type="entry name" value="Dienelactn_hydro"/>
</dbReference>
<gene>
    <name evidence="2" type="ORF">HD594_001871</name>
</gene>
<dbReference type="InterPro" id="IPR051049">
    <property type="entry name" value="Dienelactone_hydrolase-like"/>
</dbReference>
<evidence type="ECO:0000313" key="3">
    <source>
        <dbReference type="Proteomes" id="UP000537775"/>
    </source>
</evidence>
<dbReference type="Gene3D" id="3.40.50.1820">
    <property type="entry name" value="alpha/beta hydrolase"/>
    <property type="match status" value="1"/>
</dbReference>
<dbReference type="Pfam" id="PF01738">
    <property type="entry name" value="DLH"/>
    <property type="match status" value="1"/>
</dbReference>
<dbReference type="Proteomes" id="UP000537775">
    <property type="component" value="Unassembled WGS sequence"/>
</dbReference>
<organism evidence="2 3">
    <name type="scientific">Microbacterium thalassium</name>
    <dbReference type="NCBI Taxonomy" id="362649"/>
    <lineage>
        <taxon>Bacteria</taxon>
        <taxon>Bacillati</taxon>
        <taxon>Actinomycetota</taxon>
        <taxon>Actinomycetes</taxon>
        <taxon>Micrococcales</taxon>
        <taxon>Microbacteriaceae</taxon>
        <taxon>Microbacterium</taxon>
    </lineage>
</organism>
<name>A0A7X0FPZ7_9MICO</name>
<proteinExistence type="predicted"/>
<keyword evidence="2" id="KW-0378">Hydrolase</keyword>
<sequence length="246" mass="25843">MTGTITLTADGDTFGVHLARPTGSPRGALVVIHEIWGLVPHIVAVADRLAAEGYVVAAPDILSHAGVAPALGEELFEIMTGGDEERRIAAQPMMREAMSGMRAPDYAGWAVSALRATVDLLEAEPGVDGRIGVTGFCFGGTYTFLLAASDDRIRAAAPFYGTAPAPERMATISAPVLALYGAHDPALIDALPQVRADMAAAGVEFEAVVYPDAAHAFFNDTGRRYDAAAAADAWRRVTGFFAERLA</sequence>
<accession>A0A7X0FPZ7</accession>
<dbReference type="PANTHER" id="PTHR46623:SF6">
    <property type="entry name" value="ALPHA_BETA-HYDROLASES SUPERFAMILY PROTEIN"/>
    <property type="match status" value="1"/>
</dbReference>
<comment type="caution">
    <text evidence="2">The sequence shown here is derived from an EMBL/GenBank/DDBJ whole genome shotgun (WGS) entry which is preliminary data.</text>
</comment>
<dbReference type="RefSeq" id="WP_184750716.1">
    <property type="nucleotide sequence ID" value="NZ_BAAAJR010000007.1"/>
</dbReference>
<feature type="domain" description="Dienelactone hydrolase" evidence="1">
    <location>
        <begin position="16"/>
        <end position="243"/>
    </location>
</feature>
<dbReference type="SUPFAM" id="SSF53474">
    <property type="entry name" value="alpha/beta-Hydrolases"/>
    <property type="match status" value="1"/>
</dbReference>
<dbReference type="InterPro" id="IPR029058">
    <property type="entry name" value="AB_hydrolase_fold"/>
</dbReference>
<dbReference type="AlphaFoldDB" id="A0A7X0FPZ7"/>
<dbReference type="EC" id="3.1.1.45" evidence="2"/>
<reference evidence="2 3" key="1">
    <citation type="submission" date="2020-08" db="EMBL/GenBank/DDBJ databases">
        <title>Sequencing the genomes of 1000 actinobacteria strains.</title>
        <authorList>
            <person name="Klenk H.-P."/>
        </authorList>
    </citation>
    <scope>NUCLEOTIDE SEQUENCE [LARGE SCALE GENOMIC DNA]</scope>
    <source>
        <strain evidence="2 3">DSM 12511</strain>
    </source>
</reference>
<keyword evidence="3" id="KW-1185">Reference proteome</keyword>
<evidence type="ECO:0000259" key="1">
    <source>
        <dbReference type="Pfam" id="PF01738"/>
    </source>
</evidence>
<evidence type="ECO:0000313" key="2">
    <source>
        <dbReference type="EMBL" id="MBB6391558.1"/>
    </source>
</evidence>
<protein>
    <submittedName>
        <fullName evidence="2">Carboxymethylenebutenolidase</fullName>
        <ecNumber evidence="2">3.1.1.45</ecNumber>
    </submittedName>
</protein>
<dbReference type="GO" id="GO:0008806">
    <property type="term" value="F:carboxymethylenebutenolidase activity"/>
    <property type="evidence" value="ECO:0007669"/>
    <property type="project" value="UniProtKB-EC"/>
</dbReference>